<dbReference type="Gene3D" id="1.25.40.20">
    <property type="entry name" value="Ankyrin repeat-containing domain"/>
    <property type="match status" value="1"/>
</dbReference>
<dbReference type="Pfam" id="PF00023">
    <property type="entry name" value="Ank"/>
    <property type="match status" value="1"/>
</dbReference>
<evidence type="ECO:0000256" key="9">
    <source>
        <dbReference type="SAM" id="Phobius"/>
    </source>
</evidence>
<dbReference type="InterPro" id="IPR032675">
    <property type="entry name" value="LRR_dom_sf"/>
</dbReference>
<keyword evidence="4 9" id="KW-1133">Transmembrane helix</keyword>
<evidence type="ECO:0000259" key="10">
    <source>
        <dbReference type="SMART" id="SM00724"/>
    </source>
</evidence>
<dbReference type="GeneID" id="20228464"/>
<reference evidence="11 12" key="1">
    <citation type="journal article" date="2011" name="Proc. Natl. Acad. Sci. U.S.A.">
        <title>Niche of harmful alga Aureococcus anophagefferens revealed through ecogenomics.</title>
        <authorList>
            <person name="Gobler C.J."/>
            <person name="Berry D.L."/>
            <person name="Dyhrman S.T."/>
            <person name="Wilhelm S.W."/>
            <person name="Salamov A."/>
            <person name="Lobanov A.V."/>
            <person name="Zhang Y."/>
            <person name="Collier J.L."/>
            <person name="Wurch L.L."/>
            <person name="Kustka A.B."/>
            <person name="Dill B.D."/>
            <person name="Shah M."/>
            <person name="VerBerkmoes N.C."/>
            <person name="Kuo A."/>
            <person name="Terry A."/>
            <person name="Pangilinan J."/>
            <person name="Lindquist E.A."/>
            <person name="Lucas S."/>
            <person name="Paulsen I.T."/>
            <person name="Hattenrath-Lehmann T.K."/>
            <person name="Talmage S.C."/>
            <person name="Walker E.A."/>
            <person name="Koch F."/>
            <person name="Burson A.M."/>
            <person name="Marcoval M.A."/>
            <person name="Tang Y.Z."/>
            <person name="Lecleir G.R."/>
            <person name="Coyne K.J."/>
            <person name="Berg G.M."/>
            <person name="Bertrand E.M."/>
            <person name="Saito M.A."/>
            <person name="Gladyshev V.N."/>
            <person name="Grigoriev I.V."/>
        </authorList>
    </citation>
    <scope>NUCLEOTIDE SEQUENCE [LARGE SCALE GENOMIC DNA]</scope>
    <source>
        <strain evidence="12">CCMP 1984</strain>
    </source>
</reference>
<dbReference type="eggNOG" id="KOG4308">
    <property type="taxonomic scope" value="Eukaryota"/>
</dbReference>
<keyword evidence="3" id="KW-0677">Repeat</keyword>
<dbReference type="PANTHER" id="PTHR24171">
    <property type="entry name" value="ANKYRIN REPEAT DOMAIN-CONTAINING PROTEIN 39-RELATED"/>
    <property type="match status" value="1"/>
</dbReference>
<dbReference type="InParanoid" id="F0YDS5"/>
<dbReference type="PROSITE" id="PS50297">
    <property type="entry name" value="ANK_REP_REGION"/>
    <property type="match status" value="4"/>
</dbReference>
<proteinExistence type="predicted"/>
<dbReference type="SMART" id="SM00724">
    <property type="entry name" value="TLC"/>
    <property type="match status" value="1"/>
</dbReference>
<evidence type="ECO:0000256" key="4">
    <source>
        <dbReference type="ARBA" id="ARBA00022989"/>
    </source>
</evidence>
<dbReference type="SUPFAM" id="SSF52047">
    <property type="entry name" value="RNI-like"/>
    <property type="match status" value="1"/>
</dbReference>
<dbReference type="SMART" id="SM00368">
    <property type="entry name" value="LRR_RI"/>
    <property type="match status" value="5"/>
</dbReference>
<keyword evidence="2 9" id="KW-0812">Transmembrane</keyword>
<dbReference type="Proteomes" id="UP000002729">
    <property type="component" value="Unassembled WGS sequence"/>
</dbReference>
<feature type="domain" description="TLC" evidence="10">
    <location>
        <begin position="22"/>
        <end position="234"/>
    </location>
</feature>
<evidence type="ECO:0000256" key="1">
    <source>
        <dbReference type="ARBA" id="ARBA00004141"/>
    </source>
</evidence>
<dbReference type="PROSITE" id="PS50088">
    <property type="entry name" value="ANK_REPEAT"/>
    <property type="match status" value="4"/>
</dbReference>
<feature type="repeat" description="ANK" evidence="7">
    <location>
        <begin position="773"/>
        <end position="805"/>
    </location>
</feature>
<evidence type="ECO:0000256" key="6">
    <source>
        <dbReference type="ARBA" id="ARBA00023136"/>
    </source>
</evidence>
<dbReference type="InterPro" id="IPR036770">
    <property type="entry name" value="Ankyrin_rpt-contain_sf"/>
</dbReference>
<accession>F0YDS5</accession>
<feature type="repeat" description="ANK" evidence="7">
    <location>
        <begin position="707"/>
        <end position="739"/>
    </location>
</feature>
<feature type="region of interest" description="Disordered" evidence="8">
    <location>
        <begin position="349"/>
        <end position="374"/>
    </location>
</feature>
<dbReference type="RefSeq" id="XP_009038620.1">
    <property type="nucleotide sequence ID" value="XM_009040372.1"/>
</dbReference>
<sequence length="1047" mass="111354">MALRYVTEAKQFGAALCGCHAICRGLFGSHLAAHAVPQFLGFALLAACGLRAWFVDGGYLELASTPGVTRASAFGELASTLQIPFQLYELACALGVKRLRGKSFELVAHHALALLLAVLSARKGLYFYYGAYFMGVSEVSSLPLAFVDAFKMFKHLKRDYPTANAIARPTFAVCFLALRTVYWPVVSYHFWAASLAHAGDALEVNTFLVVNILMTSLQAYWTKLILEGLYKLVTGDPTADDNQKLPPVVLNATTLPILRGSPRFAAVRFARAGDGGDPFDGYWQQLSWSLPPGTVWRGDCDAEPKACDACGDAAAVKAWTGDGFVAYPADAPKDGPSLMAWLQDLDRAAPPPGAALDGAPPREPDNSRRVPKGRLAPWTGQALPALVFRPTAKPDAAAKKRRRTPTLLYFHGGNDGPEYAAKFQSVAYYLDTDKQFAKAFPFLFLQPCTECQRDRTMVHRGNFLYAAEDATKRPAFGEVGFTNRNLVRVDRVLDAALEKFQGDPKRVILTSTSYGGRGLYHYAARRRGVFAALVPMAASLYPTPSLARSLCCPSGAPECCPAVRHFVGANDRPLMVGGHDLCHDAWDREYKSQKRRKTAYAYTKFPWAPPPRQSDYAYMTGHAPDRLAWLANASLIEWMLDVDCDACAGAAPYSEALLAIDEVVVEPPAVAGPATQLHGAVKFGTLEDVRALVDAGADLAARDAGDKERTPLHVACHLARDDVVRLLVDRGADLDAREVRGWRPLHEVAHAGGLATARYLLDAGADLDARADGGWHALHQASGNGHPDLVRLFLDAGARADVRAENTMEPIHAALQMVKPKVAALLIPALDGVVDLRGYTVGEQGILALAAALGTAKATAISIANAGFGREGLAALVEALQDQPALAKLDVTLNNLPGQAGPMLARILDGAPALEFLEASGNGLGDAGVAALAPAVERHPSLALLGLHKNQLGDAAAAALAAALASGAPALAYLGLNMNSVGDDGAAALAEGLPRFKALSTLKLDNNALHGGVAALRAAAEELPRALELHVDGNPGVGGGASMRPEL</sequence>
<dbReference type="AlphaFoldDB" id="F0YDS5"/>
<dbReference type="Pfam" id="PF12796">
    <property type="entry name" value="Ank_2"/>
    <property type="match status" value="1"/>
</dbReference>
<dbReference type="KEGG" id="aaf:AURANDRAFT_71918"/>
<feature type="transmembrane region" description="Helical" evidence="9">
    <location>
        <begin position="127"/>
        <end position="150"/>
    </location>
</feature>
<evidence type="ECO:0000256" key="2">
    <source>
        <dbReference type="ARBA" id="ARBA00022692"/>
    </source>
</evidence>
<evidence type="ECO:0000256" key="5">
    <source>
        <dbReference type="ARBA" id="ARBA00023043"/>
    </source>
</evidence>
<dbReference type="OrthoDB" id="39387at2759"/>
<keyword evidence="6 9" id="KW-0472">Membrane</keyword>
<evidence type="ECO:0000256" key="3">
    <source>
        <dbReference type="ARBA" id="ARBA00022737"/>
    </source>
</evidence>
<evidence type="ECO:0000313" key="11">
    <source>
        <dbReference type="EMBL" id="EGB06877.1"/>
    </source>
</evidence>
<dbReference type="GO" id="GO:0016020">
    <property type="term" value="C:membrane"/>
    <property type="evidence" value="ECO:0007669"/>
    <property type="project" value="UniProtKB-SubCell"/>
</dbReference>
<dbReference type="InterPro" id="IPR002110">
    <property type="entry name" value="Ankyrin_rpt"/>
</dbReference>
<feature type="repeat" description="ANK" evidence="7">
    <location>
        <begin position="672"/>
        <end position="704"/>
    </location>
</feature>
<dbReference type="EMBL" id="GL833133">
    <property type="protein sequence ID" value="EGB06877.1"/>
    <property type="molecule type" value="Genomic_DNA"/>
</dbReference>
<evidence type="ECO:0000256" key="7">
    <source>
        <dbReference type="PROSITE-ProRule" id="PRU00023"/>
    </source>
</evidence>
<gene>
    <name evidence="11" type="ORF">AURANDRAFT_71918</name>
</gene>
<evidence type="ECO:0000313" key="12">
    <source>
        <dbReference type="Proteomes" id="UP000002729"/>
    </source>
</evidence>
<dbReference type="Pfam" id="PF03798">
    <property type="entry name" value="TRAM_LAG1_CLN8"/>
    <property type="match status" value="1"/>
</dbReference>
<dbReference type="SUPFAM" id="SSF48403">
    <property type="entry name" value="Ankyrin repeat"/>
    <property type="match status" value="1"/>
</dbReference>
<dbReference type="InterPro" id="IPR029058">
    <property type="entry name" value="AB_hydrolase_fold"/>
</dbReference>
<evidence type="ECO:0000256" key="8">
    <source>
        <dbReference type="SAM" id="MobiDB-lite"/>
    </source>
</evidence>
<dbReference type="eggNOG" id="KOG4177">
    <property type="taxonomic scope" value="Eukaryota"/>
</dbReference>
<comment type="subcellular location">
    <subcellularLocation>
        <location evidence="1">Membrane</location>
        <topology evidence="1">Multi-pass membrane protein</topology>
    </subcellularLocation>
</comment>
<keyword evidence="5 7" id="KW-0040">ANK repeat</keyword>
<keyword evidence="12" id="KW-1185">Reference proteome</keyword>
<protein>
    <recommendedName>
        <fullName evidence="10">TLC domain-containing protein</fullName>
    </recommendedName>
</protein>
<organism evidence="12">
    <name type="scientific">Aureococcus anophagefferens</name>
    <name type="common">Harmful bloom alga</name>
    <dbReference type="NCBI Taxonomy" id="44056"/>
    <lineage>
        <taxon>Eukaryota</taxon>
        <taxon>Sar</taxon>
        <taxon>Stramenopiles</taxon>
        <taxon>Ochrophyta</taxon>
        <taxon>Pelagophyceae</taxon>
        <taxon>Pelagomonadales</taxon>
        <taxon>Pelagomonadaceae</taxon>
        <taxon>Aureococcus</taxon>
    </lineage>
</organism>
<feature type="repeat" description="ANK" evidence="7">
    <location>
        <begin position="740"/>
        <end position="772"/>
    </location>
</feature>
<dbReference type="SMART" id="SM00248">
    <property type="entry name" value="ANK"/>
    <property type="match status" value="5"/>
</dbReference>
<dbReference type="SUPFAM" id="SSF53474">
    <property type="entry name" value="alpha/beta-Hydrolases"/>
    <property type="match status" value="1"/>
</dbReference>
<dbReference type="InterPro" id="IPR006634">
    <property type="entry name" value="TLC-dom"/>
</dbReference>
<dbReference type="Gene3D" id="3.80.10.10">
    <property type="entry name" value="Ribonuclease Inhibitor"/>
    <property type="match status" value="1"/>
</dbReference>
<name>F0YDS5_AURAN</name>
<dbReference type="Gene3D" id="3.40.50.1820">
    <property type="entry name" value="alpha/beta hydrolase"/>
    <property type="match status" value="1"/>
</dbReference>